<protein>
    <submittedName>
        <fullName evidence="1">Uncharacterized protein</fullName>
    </submittedName>
</protein>
<proteinExistence type="predicted"/>
<dbReference type="AlphaFoldDB" id="A0A8A1M7P0"/>
<dbReference type="EMBL" id="CP069111">
    <property type="protein sequence ID" value="QSS61715.1"/>
    <property type="molecule type" value="Genomic_DNA"/>
</dbReference>
<dbReference type="OrthoDB" id="10439462at2759"/>
<evidence type="ECO:0000313" key="2">
    <source>
        <dbReference type="Proteomes" id="UP000663671"/>
    </source>
</evidence>
<name>A0A8A1M7P0_AJECA</name>
<organism evidence="1 2">
    <name type="scientific">Ajellomyces capsulatus</name>
    <name type="common">Darling's disease fungus</name>
    <name type="synonym">Histoplasma capsulatum</name>
    <dbReference type="NCBI Taxonomy" id="5037"/>
    <lineage>
        <taxon>Eukaryota</taxon>
        <taxon>Fungi</taxon>
        <taxon>Dikarya</taxon>
        <taxon>Ascomycota</taxon>
        <taxon>Pezizomycotina</taxon>
        <taxon>Eurotiomycetes</taxon>
        <taxon>Eurotiomycetidae</taxon>
        <taxon>Onygenales</taxon>
        <taxon>Ajellomycetaceae</taxon>
        <taxon>Histoplasma</taxon>
    </lineage>
</organism>
<reference evidence="1" key="1">
    <citation type="submission" date="2021-01" db="EMBL/GenBank/DDBJ databases">
        <title>Chromosome-level genome assembly of a human fungal pathogen reveals clustering of transcriptionally co-regulated genes.</title>
        <authorList>
            <person name="Voorhies M."/>
            <person name="Cohen S."/>
            <person name="Shea T.P."/>
            <person name="Petrus S."/>
            <person name="Munoz J.F."/>
            <person name="Poplawski S."/>
            <person name="Goldman W.E."/>
            <person name="Michael T."/>
            <person name="Cuomo C.A."/>
            <person name="Sil A."/>
            <person name="Beyhan S."/>
        </authorList>
    </citation>
    <scope>NUCLEOTIDE SEQUENCE</scope>
    <source>
        <strain evidence="1">WU24</strain>
    </source>
</reference>
<accession>A0A8A1M7P0</accession>
<dbReference type="Proteomes" id="UP000663671">
    <property type="component" value="Chromosome 5"/>
</dbReference>
<evidence type="ECO:0000313" key="1">
    <source>
        <dbReference type="EMBL" id="QSS61715.1"/>
    </source>
</evidence>
<dbReference type="VEuPathDB" id="FungiDB:I7I51_03892"/>
<gene>
    <name evidence="1" type="ORF">I7I51_03892</name>
</gene>
<sequence length="107" mass="11838">MLGPSPPCLGQSGPECAGRAVEAPYQCMTTHRDHAYLTLWPLADSWSGLSDANSTQPRLLEFVHGLDKLHEDKPNNRGRANNEQQLKVRGKVAMLLDQQIELSLEST</sequence>